<dbReference type="InterPro" id="IPR003141">
    <property type="entry name" value="Pol/His_phosphatase_N"/>
</dbReference>
<dbReference type="AlphaFoldDB" id="A0A1G2KUH6"/>
<evidence type="ECO:0000313" key="2">
    <source>
        <dbReference type="EMBL" id="OHA03110.1"/>
    </source>
</evidence>
<dbReference type="Gene3D" id="3.20.20.140">
    <property type="entry name" value="Metal-dependent hydrolases"/>
    <property type="match status" value="1"/>
</dbReference>
<feature type="domain" description="Polymerase/histidinol phosphatase N-terminal" evidence="1">
    <location>
        <begin position="5"/>
        <end position="70"/>
    </location>
</feature>
<comment type="caution">
    <text evidence="2">The sequence shown here is derived from an EMBL/GenBank/DDBJ whole genome shotgun (WGS) entry which is preliminary data.</text>
</comment>
<dbReference type="SMART" id="SM00481">
    <property type="entry name" value="POLIIIAc"/>
    <property type="match status" value="1"/>
</dbReference>
<dbReference type="CDD" id="cd07438">
    <property type="entry name" value="PHP_HisPPase_AMP"/>
    <property type="match status" value="1"/>
</dbReference>
<accession>A0A1G2KUH6</accession>
<dbReference type="InterPro" id="IPR016195">
    <property type="entry name" value="Pol/histidinol_Pase-like"/>
</dbReference>
<organism evidence="2 3">
    <name type="scientific">Candidatus Sungbacteria bacterium RIFCSPHIGHO2_02_FULL_53_17</name>
    <dbReference type="NCBI Taxonomy" id="1802275"/>
    <lineage>
        <taxon>Bacteria</taxon>
        <taxon>Candidatus Sungiibacteriota</taxon>
    </lineage>
</organism>
<protein>
    <recommendedName>
        <fullName evidence="1">Polymerase/histidinol phosphatase N-terminal domain-containing protein</fullName>
    </recommendedName>
</protein>
<reference evidence="2 3" key="1">
    <citation type="journal article" date="2016" name="Nat. Commun.">
        <title>Thousands of microbial genomes shed light on interconnected biogeochemical processes in an aquifer system.</title>
        <authorList>
            <person name="Anantharaman K."/>
            <person name="Brown C.T."/>
            <person name="Hug L.A."/>
            <person name="Sharon I."/>
            <person name="Castelle C.J."/>
            <person name="Probst A.J."/>
            <person name="Thomas B.C."/>
            <person name="Singh A."/>
            <person name="Wilkins M.J."/>
            <person name="Karaoz U."/>
            <person name="Brodie E.L."/>
            <person name="Williams K.H."/>
            <person name="Hubbard S.S."/>
            <person name="Banfield J.F."/>
        </authorList>
    </citation>
    <scope>NUCLEOTIDE SEQUENCE [LARGE SCALE GENOMIC DNA]</scope>
</reference>
<sequence length="312" mass="33461">MAQTFDLQIQSTASDGKHTPTEIVSMARDLGIGVIAMTDHDTINGVAETLGAGARAGVRVIGGIEMSVEDRGAHMLGFGVDHTHAVLLERLALFQQARVEGAKQMVRNLAAAGFAVTWEDVERQASGTVARPHIARAVLARPENRESIGDIATSHDFIEKFLTDDSPYYVRRAHISAPDAIALIHTAGGVAVWSHPAIHFSGDQEGLEVFLKDLIGWGIEGMEVFSPAHTEDDAEFLHALAGKYGILRTGGSDFHEKGDHHADARGLHAARTLGDFETYGFPADDMVEKLDAALTASRGLRQKSGADILIDA</sequence>
<proteinExistence type="predicted"/>
<dbReference type="GO" id="GO:0004534">
    <property type="term" value="F:5'-3' RNA exonuclease activity"/>
    <property type="evidence" value="ECO:0007669"/>
    <property type="project" value="TreeGrafter"/>
</dbReference>
<evidence type="ECO:0000259" key="1">
    <source>
        <dbReference type="SMART" id="SM00481"/>
    </source>
</evidence>
<dbReference type="Gene3D" id="1.10.150.650">
    <property type="match status" value="1"/>
</dbReference>
<dbReference type="PANTHER" id="PTHR42924:SF3">
    <property type="entry name" value="POLYMERASE_HISTIDINOL PHOSPHATASE N-TERMINAL DOMAIN-CONTAINING PROTEIN"/>
    <property type="match status" value="1"/>
</dbReference>
<dbReference type="GO" id="GO:0035312">
    <property type="term" value="F:5'-3' DNA exonuclease activity"/>
    <property type="evidence" value="ECO:0007669"/>
    <property type="project" value="TreeGrafter"/>
</dbReference>
<dbReference type="PANTHER" id="PTHR42924">
    <property type="entry name" value="EXONUCLEASE"/>
    <property type="match status" value="1"/>
</dbReference>
<dbReference type="EMBL" id="MHQN01000024">
    <property type="protein sequence ID" value="OHA03110.1"/>
    <property type="molecule type" value="Genomic_DNA"/>
</dbReference>
<gene>
    <name evidence="2" type="ORF">A3C92_02125</name>
</gene>
<dbReference type="Pfam" id="PF02811">
    <property type="entry name" value="PHP"/>
    <property type="match status" value="1"/>
</dbReference>
<evidence type="ECO:0000313" key="3">
    <source>
        <dbReference type="Proteomes" id="UP000177177"/>
    </source>
</evidence>
<name>A0A1G2KUH6_9BACT</name>
<dbReference type="SUPFAM" id="SSF89550">
    <property type="entry name" value="PHP domain-like"/>
    <property type="match status" value="1"/>
</dbReference>
<dbReference type="InterPro" id="IPR004013">
    <property type="entry name" value="PHP_dom"/>
</dbReference>
<dbReference type="Proteomes" id="UP000177177">
    <property type="component" value="Unassembled WGS sequence"/>
</dbReference>
<dbReference type="InterPro" id="IPR052018">
    <property type="entry name" value="PHP_domain"/>
</dbReference>